<feature type="transmembrane region" description="Helical" evidence="6">
    <location>
        <begin position="337"/>
        <end position="355"/>
    </location>
</feature>
<keyword evidence="8" id="KW-1185">Reference proteome</keyword>
<feature type="transmembrane region" description="Helical" evidence="6">
    <location>
        <begin position="259"/>
        <end position="275"/>
    </location>
</feature>
<keyword evidence="2" id="KW-1003">Cell membrane</keyword>
<dbReference type="AlphaFoldDB" id="E4T2L7"/>
<evidence type="ECO:0000256" key="6">
    <source>
        <dbReference type="SAM" id="Phobius"/>
    </source>
</evidence>
<dbReference type="GO" id="GO:0005886">
    <property type="term" value="C:plasma membrane"/>
    <property type="evidence" value="ECO:0007669"/>
    <property type="project" value="UniProtKB-SubCell"/>
</dbReference>
<protein>
    <submittedName>
        <fullName evidence="7">Polysaccharide biosynthesis protein</fullName>
    </submittedName>
</protein>
<evidence type="ECO:0000256" key="1">
    <source>
        <dbReference type="ARBA" id="ARBA00004651"/>
    </source>
</evidence>
<proteinExistence type="predicted"/>
<keyword evidence="5 6" id="KW-0472">Membrane</keyword>
<reference key="1">
    <citation type="submission" date="2010-11" db="EMBL/GenBank/DDBJ databases">
        <title>The complete genome of Paludibacter propionicigenes DSM 17365.</title>
        <authorList>
            <consortium name="US DOE Joint Genome Institute (JGI-PGF)"/>
            <person name="Lucas S."/>
            <person name="Copeland A."/>
            <person name="Lapidus A."/>
            <person name="Bruce D."/>
            <person name="Goodwin L."/>
            <person name="Pitluck S."/>
            <person name="Kyrpides N."/>
            <person name="Mavromatis K."/>
            <person name="Ivanova N."/>
            <person name="Munk A.C."/>
            <person name="Brettin T."/>
            <person name="Detter J.C."/>
            <person name="Han C."/>
            <person name="Tapia R."/>
            <person name="Land M."/>
            <person name="Hauser L."/>
            <person name="Markowitz V."/>
            <person name="Cheng J.-F."/>
            <person name="Hugenholtz P."/>
            <person name="Woyke T."/>
            <person name="Wu D."/>
            <person name="Gronow S."/>
            <person name="Wellnitz S."/>
            <person name="Brambilla E."/>
            <person name="Klenk H.-P."/>
            <person name="Eisen J.A."/>
        </authorList>
    </citation>
    <scope>NUCLEOTIDE SEQUENCE</scope>
    <source>
        <strain>WB4</strain>
    </source>
</reference>
<evidence type="ECO:0000256" key="3">
    <source>
        <dbReference type="ARBA" id="ARBA00022692"/>
    </source>
</evidence>
<dbReference type="Proteomes" id="UP000008718">
    <property type="component" value="Chromosome"/>
</dbReference>
<reference evidence="7 8" key="2">
    <citation type="journal article" date="2011" name="Stand. Genomic Sci.">
        <title>Complete genome sequence of Paludibacter propionicigenes type strain (WB4).</title>
        <authorList>
            <person name="Gronow S."/>
            <person name="Munk C."/>
            <person name="Lapidus A."/>
            <person name="Nolan M."/>
            <person name="Lucas S."/>
            <person name="Hammon N."/>
            <person name="Deshpande S."/>
            <person name="Cheng J.F."/>
            <person name="Tapia R."/>
            <person name="Han C."/>
            <person name="Goodwin L."/>
            <person name="Pitluck S."/>
            <person name="Liolios K."/>
            <person name="Ivanova N."/>
            <person name="Mavromatis K."/>
            <person name="Mikhailova N."/>
            <person name="Pati A."/>
            <person name="Chen A."/>
            <person name="Palaniappan K."/>
            <person name="Land M."/>
            <person name="Hauser L."/>
            <person name="Chang Y.J."/>
            <person name="Jeffries C.D."/>
            <person name="Brambilla E."/>
            <person name="Rohde M."/>
            <person name="Goker M."/>
            <person name="Detter J.C."/>
            <person name="Woyke T."/>
            <person name="Bristow J."/>
            <person name="Eisen J.A."/>
            <person name="Markowitz V."/>
            <person name="Hugenholtz P."/>
            <person name="Kyrpides N.C."/>
            <person name="Klenk H.P."/>
        </authorList>
    </citation>
    <scope>NUCLEOTIDE SEQUENCE [LARGE SCALE GENOMIC DNA]</scope>
    <source>
        <strain evidence="8">DSM 17365 / JCM 13257 / WB4</strain>
    </source>
</reference>
<feature type="transmembrane region" description="Helical" evidence="6">
    <location>
        <begin position="20"/>
        <end position="46"/>
    </location>
</feature>
<organism evidence="7 8">
    <name type="scientific">Paludibacter propionicigenes (strain DSM 17365 / JCM 13257 / WB4)</name>
    <dbReference type="NCBI Taxonomy" id="694427"/>
    <lineage>
        <taxon>Bacteria</taxon>
        <taxon>Pseudomonadati</taxon>
        <taxon>Bacteroidota</taxon>
        <taxon>Bacteroidia</taxon>
        <taxon>Bacteroidales</taxon>
        <taxon>Paludibacteraceae</taxon>
        <taxon>Paludibacter</taxon>
    </lineage>
</organism>
<feature type="transmembrane region" description="Helical" evidence="6">
    <location>
        <begin position="370"/>
        <end position="391"/>
    </location>
</feature>
<feature type="transmembrane region" description="Helical" evidence="6">
    <location>
        <begin position="161"/>
        <end position="180"/>
    </location>
</feature>
<dbReference type="STRING" id="694427.Palpr_0807"/>
<feature type="transmembrane region" description="Helical" evidence="6">
    <location>
        <begin position="307"/>
        <end position="331"/>
    </location>
</feature>
<sequence>MNASPINKLNIFKQFYQKGFFHLLSANVLIQIVAFASQLFVAGILLPDDIGRIKIIQTYLSVFSIIAGMGFNTSVLKLCSENSTAETKKHLLESSLLFTLISSVSLYFIIIFLNLFGIFSSDNLIKYLIPIGLFPMISNSFFMVFIAYFQAIKDMKLISKLTVSNKLISIIGIIMLTYWFGIKGFYMAYNVSFLLMLIVCFKIYHRSQNLRIFQTRNFSGFPTVWKYAKPSILANLFSEMSAYIDILLIGFFVKDMHQVGYYSFALTITVIFRLFPGTVQQMASPYFSSLSQQQEDFSLILRKYNRLLYLVVIASLGISLIGVPFCIQWIFNGKYEQSIIYFPFLAIGWSLRQLVQLQSAAIFGLGKIHYNAYISLFTLIFSVISITLALLCWGLKGAAYASILNGVAFALCSAYFYKKARNEVFN</sequence>
<feature type="transmembrane region" description="Helical" evidence="6">
    <location>
        <begin position="125"/>
        <end position="149"/>
    </location>
</feature>
<gene>
    <name evidence="7" type="ordered locus">Palpr_0807</name>
</gene>
<feature type="transmembrane region" description="Helical" evidence="6">
    <location>
        <begin position="96"/>
        <end position="119"/>
    </location>
</feature>
<keyword evidence="3 6" id="KW-0812">Transmembrane</keyword>
<dbReference type="InterPro" id="IPR002797">
    <property type="entry name" value="Polysacc_synth"/>
</dbReference>
<dbReference type="HOGENOM" id="CLU_052156_0_0_10"/>
<evidence type="ECO:0000256" key="2">
    <source>
        <dbReference type="ARBA" id="ARBA00022475"/>
    </source>
</evidence>
<feature type="transmembrane region" description="Helical" evidence="6">
    <location>
        <begin position="58"/>
        <end position="76"/>
    </location>
</feature>
<keyword evidence="4 6" id="KW-1133">Transmembrane helix</keyword>
<evidence type="ECO:0000313" key="7">
    <source>
        <dbReference type="EMBL" id="ADQ78961.1"/>
    </source>
</evidence>
<evidence type="ECO:0000313" key="8">
    <source>
        <dbReference type="Proteomes" id="UP000008718"/>
    </source>
</evidence>
<feature type="transmembrane region" description="Helical" evidence="6">
    <location>
        <begin position="397"/>
        <end position="417"/>
    </location>
</feature>
<dbReference type="eggNOG" id="COG2244">
    <property type="taxonomic scope" value="Bacteria"/>
</dbReference>
<evidence type="ECO:0000256" key="5">
    <source>
        <dbReference type="ARBA" id="ARBA00023136"/>
    </source>
</evidence>
<dbReference type="PANTHER" id="PTHR30250">
    <property type="entry name" value="PST FAMILY PREDICTED COLANIC ACID TRANSPORTER"/>
    <property type="match status" value="1"/>
</dbReference>
<dbReference type="PANTHER" id="PTHR30250:SF11">
    <property type="entry name" value="O-ANTIGEN TRANSPORTER-RELATED"/>
    <property type="match status" value="1"/>
</dbReference>
<comment type="subcellular location">
    <subcellularLocation>
        <location evidence="1">Cell membrane</location>
        <topology evidence="1">Multi-pass membrane protein</topology>
    </subcellularLocation>
</comment>
<dbReference type="OrthoDB" id="43925at2"/>
<accession>E4T2L7</accession>
<dbReference type="InterPro" id="IPR050833">
    <property type="entry name" value="Poly_Biosynth_Transport"/>
</dbReference>
<dbReference type="RefSeq" id="WP_013444330.1">
    <property type="nucleotide sequence ID" value="NC_014734.1"/>
</dbReference>
<dbReference type="Pfam" id="PF01943">
    <property type="entry name" value="Polysacc_synt"/>
    <property type="match status" value="1"/>
</dbReference>
<name>E4T2L7_PALPW</name>
<dbReference type="EMBL" id="CP002345">
    <property type="protein sequence ID" value="ADQ78961.1"/>
    <property type="molecule type" value="Genomic_DNA"/>
</dbReference>
<dbReference type="KEGG" id="ppn:Palpr_0807"/>
<feature type="transmembrane region" description="Helical" evidence="6">
    <location>
        <begin position="186"/>
        <end position="204"/>
    </location>
</feature>
<feature type="transmembrane region" description="Helical" evidence="6">
    <location>
        <begin position="232"/>
        <end position="253"/>
    </location>
</feature>
<evidence type="ECO:0000256" key="4">
    <source>
        <dbReference type="ARBA" id="ARBA00022989"/>
    </source>
</evidence>